<comment type="cofactor">
    <cofactor evidence="1 11">
        <name>Zn(2+)</name>
        <dbReference type="ChEBI" id="CHEBI:29105"/>
    </cofactor>
</comment>
<organism evidence="13 14">
    <name type="scientific">Ligilactobacillus faecis</name>
    <dbReference type="NCBI Taxonomy" id="762833"/>
    <lineage>
        <taxon>Bacteria</taxon>
        <taxon>Bacillati</taxon>
        <taxon>Bacillota</taxon>
        <taxon>Bacilli</taxon>
        <taxon>Lactobacillales</taxon>
        <taxon>Lactobacillaceae</taxon>
        <taxon>Ligilactobacillus</taxon>
    </lineage>
</organism>
<dbReference type="EC" id="3.4.24.-" evidence="11"/>
<reference evidence="13 14" key="1">
    <citation type="submission" date="2024-03" db="EMBL/GenBank/DDBJ databases">
        <title>Mouse gut bacterial collection (mGBC) of GemPharmatech.</title>
        <authorList>
            <person name="He Y."/>
            <person name="Dong L."/>
            <person name="Wu D."/>
            <person name="Gao X."/>
            <person name="Lin Z."/>
        </authorList>
    </citation>
    <scope>NUCLEOTIDE SEQUENCE [LARGE SCALE GENOMIC DNA]</scope>
    <source>
        <strain evidence="13 14">15-30</strain>
    </source>
</reference>
<keyword evidence="7 11" id="KW-0862">Zinc</keyword>
<proteinExistence type="inferred from homology"/>
<keyword evidence="10 11" id="KW-0472">Membrane</keyword>
<dbReference type="CDD" id="cd06163">
    <property type="entry name" value="S2P-M50_PDZ_RseP-like"/>
    <property type="match status" value="1"/>
</dbReference>
<dbReference type="EMBL" id="JBCLUF010000023">
    <property type="protein sequence ID" value="MEY8662613.1"/>
    <property type="molecule type" value="Genomic_DNA"/>
</dbReference>
<evidence type="ECO:0000256" key="1">
    <source>
        <dbReference type="ARBA" id="ARBA00001947"/>
    </source>
</evidence>
<protein>
    <recommendedName>
        <fullName evidence="11">Zinc metalloprotease</fullName>
        <ecNumber evidence="11">3.4.24.-</ecNumber>
    </recommendedName>
</protein>
<dbReference type="PROSITE" id="PS50106">
    <property type="entry name" value="PDZ"/>
    <property type="match status" value="1"/>
</dbReference>
<name>A0ABV4DQ72_9LACO</name>
<dbReference type="Pfam" id="PF17820">
    <property type="entry name" value="PDZ_6"/>
    <property type="match status" value="1"/>
</dbReference>
<dbReference type="GO" id="GO:0008237">
    <property type="term" value="F:metallopeptidase activity"/>
    <property type="evidence" value="ECO:0007669"/>
    <property type="project" value="UniProtKB-KW"/>
</dbReference>
<keyword evidence="9 11" id="KW-0482">Metalloprotease</keyword>
<dbReference type="InterPro" id="IPR008915">
    <property type="entry name" value="Peptidase_M50"/>
</dbReference>
<feature type="transmembrane region" description="Helical" evidence="11">
    <location>
        <begin position="182"/>
        <end position="202"/>
    </location>
</feature>
<feature type="transmembrane region" description="Helical" evidence="11">
    <location>
        <begin position="398"/>
        <end position="417"/>
    </location>
</feature>
<dbReference type="Pfam" id="PF02163">
    <property type="entry name" value="Peptidase_M50"/>
    <property type="match status" value="1"/>
</dbReference>
<dbReference type="PANTHER" id="PTHR42837">
    <property type="entry name" value="REGULATOR OF SIGMA-E PROTEASE RSEP"/>
    <property type="match status" value="1"/>
</dbReference>
<keyword evidence="14" id="KW-1185">Reference proteome</keyword>
<dbReference type="InterPro" id="IPR036034">
    <property type="entry name" value="PDZ_sf"/>
</dbReference>
<keyword evidence="11" id="KW-0479">Metal-binding</keyword>
<dbReference type="CDD" id="cd23081">
    <property type="entry name" value="cpPDZ_EcRseP-like"/>
    <property type="match status" value="1"/>
</dbReference>
<evidence type="ECO:0000256" key="5">
    <source>
        <dbReference type="ARBA" id="ARBA00022692"/>
    </source>
</evidence>
<dbReference type="PANTHER" id="PTHR42837:SF2">
    <property type="entry name" value="MEMBRANE METALLOPROTEASE ARASP2, CHLOROPLASTIC-RELATED"/>
    <property type="match status" value="1"/>
</dbReference>
<evidence type="ECO:0000313" key="14">
    <source>
        <dbReference type="Proteomes" id="UP001565236"/>
    </source>
</evidence>
<dbReference type="SMART" id="SM00228">
    <property type="entry name" value="PDZ"/>
    <property type="match status" value="1"/>
</dbReference>
<evidence type="ECO:0000256" key="10">
    <source>
        <dbReference type="ARBA" id="ARBA00023136"/>
    </source>
</evidence>
<dbReference type="InterPro" id="IPR041489">
    <property type="entry name" value="PDZ_6"/>
</dbReference>
<dbReference type="InterPro" id="IPR001478">
    <property type="entry name" value="PDZ"/>
</dbReference>
<keyword evidence="5 11" id="KW-0812">Transmembrane</keyword>
<evidence type="ECO:0000256" key="7">
    <source>
        <dbReference type="ARBA" id="ARBA00022833"/>
    </source>
</evidence>
<evidence type="ECO:0000259" key="12">
    <source>
        <dbReference type="PROSITE" id="PS50106"/>
    </source>
</evidence>
<dbReference type="Proteomes" id="UP001565236">
    <property type="component" value="Unassembled WGS sequence"/>
</dbReference>
<evidence type="ECO:0000256" key="2">
    <source>
        <dbReference type="ARBA" id="ARBA00004141"/>
    </source>
</evidence>
<comment type="similarity">
    <text evidence="3 11">Belongs to the peptidase M50B family.</text>
</comment>
<dbReference type="Gene3D" id="2.30.42.10">
    <property type="match status" value="1"/>
</dbReference>
<dbReference type="InterPro" id="IPR004387">
    <property type="entry name" value="Pept_M50_Zn"/>
</dbReference>
<feature type="transmembrane region" description="Helical" evidence="11">
    <location>
        <begin position="6"/>
        <end position="26"/>
    </location>
</feature>
<comment type="subcellular location">
    <subcellularLocation>
        <location evidence="2">Membrane</location>
        <topology evidence="2">Multi-pass membrane protein</topology>
    </subcellularLocation>
</comment>
<dbReference type="RefSeq" id="WP_369942294.1">
    <property type="nucleotide sequence ID" value="NZ_JBCLUF010000023.1"/>
</dbReference>
<keyword evidence="8 11" id="KW-1133">Transmembrane helix</keyword>
<feature type="domain" description="PDZ" evidence="12">
    <location>
        <begin position="201"/>
        <end position="263"/>
    </location>
</feature>
<dbReference type="SUPFAM" id="SSF50156">
    <property type="entry name" value="PDZ domain-like"/>
    <property type="match status" value="1"/>
</dbReference>
<gene>
    <name evidence="13" type="primary">rseP</name>
    <name evidence="13" type="ORF">AALT52_06920</name>
</gene>
<evidence type="ECO:0000256" key="6">
    <source>
        <dbReference type="ARBA" id="ARBA00022801"/>
    </source>
</evidence>
<feature type="transmembrane region" description="Helical" evidence="11">
    <location>
        <begin position="348"/>
        <end position="369"/>
    </location>
</feature>
<sequence length="426" mass="46609">MITTIITFIIVFGLLVFVHEFGHYYFAKRSGILVREFAIGMGPKIFSYRKNGTTYTIRILPLGGYVSMAGLEEDTEELQKGMPVSLILDVDGSVSKINTSQKVTLEAGIPVELLDWDLSTPDDLWIEGYENGEEDQVKRFKVAHDALLIGKDGLALQIAPADVRFQAASLPARMMTNFAGPMNNFILAIILFALIALLQGGVKQATNTIGQVQENSIAKKAGLKTGDTITAINGEKTSTWQEVATKIQPAASKELKLTVRRADQTKTVSVTPKTKTVNGQKVGQIGIIAKEKIDRSPLAIVTYGFTQTWFVIKQIGNALVSMFHGFSLNDLGGPVAMFSLTSQASESGIVSVITLTALLSVNLGILNLLPIPALDGGKLLLNIIEAIRRKPLAPEKEMIITMIGFAFLMILMFLVTWNDIQRYFLR</sequence>
<dbReference type="NCBIfam" id="TIGR00054">
    <property type="entry name" value="RIP metalloprotease RseP"/>
    <property type="match status" value="1"/>
</dbReference>
<accession>A0ABV4DQ72</accession>
<keyword evidence="6 11" id="KW-0378">Hydrolase</keyword>
<evidence type="ECO:0000256" key="9">
    <source>
        <dbReference type="ARBA" id="ARBA00023049"/>
    </source>
</evidence>
<evidence type="ECO:0000256" key="11">
    <source>
        <dbReference type="RuleBase" id="RU362031"/>
    </source>
</evidence>
<evidence type="ECO:0000256" key="3">
    <source>
        <dbReference type="ARBA" id="ARBA00007931"/>
    </source>
</evidence>
<evidence type="ECO:0000256" key="4">
    <source>
        <dbReference type="ARBA" id="ARBA00022670"/>
    </source>
</evidence>
<comment type="caution">
    <text evidence="13">The sequence shown here is derived from an EMBL/GenBank/DDBJ whole genome shotgun (WGS) entry which is preliminary data.</text>
</comment>
<evidence type="ECO:0000256" key="8">
    <source>
        <dbReference type="ARBA" id="ARBA00022989"/>
    </source>
</evidence>
<keyword evidence="4" id="KW-0645">Protease</keyword>
<evidence type="ECO:0000313" key="13">
    <source>
        <dbReference type="EMBL" id="MEY8662613.1"/>
    </source>
</evidence>